<dbReference type="GO" id="GO:0032446">
    <property type="term" value="P:protein modification by small protein conjugation"/>
    <property type="evidence" value="ECO:0007669"/>
    <property type="project" value="TreeGrafter"/>
</dbReference>
<dbReference type="EMBL" id="JH930469">
    <property type="protein sequence ID" value="EKM59638.1"/>
    <property type="molecule type" value="Genomic_DNA"/>
</dbReference>
<dbReference type="GO" id="GO:0061651">
    <property type="term" value="F:Atg12 conjugating enzyme activity"/>
    <property type="evidence" value="ECO:0007669"/>
    <property type="project" value="TreeGrafter"/>
</dbReference>
<dbReference type="OrthoDB" id="4089664at2759"/>
<keyword evidence="5" id="KW-0653">Protein transport</keyword>
<evidence type="ECO:0000256" key="5">
    <source>
        <dbReference type="ARBA" id="ARBA00022927"/>
    </source>
</evidence>
<keyword evidence="5" id="KW-0813">Transport</keyword>
<dbReference type="GO" id="GO:0000422">
    <property type="term" value="P:autophagy of mitochondrion"/>
    <property type="evidence" value="ECO:0007669"/>
    <property type="project" value="TreeGrafter"/>
</dbReference>
<dbReference type="HOGENOM" id="CLU_072332_2_1_1"/>
<dbReference type="PANTHER" id="PTHR14957:SF1">
    <property type="entry name" value="UBIQUITIN-LIKE-CONJUGATING ENZYME ATG10"/>
    <property type="match status" value="1"/>
</dbReference>
<dbReference type="InterPro" id="IPR007135">
    <property type="entry name" value="Atg3/Atg10"/>
</dbReference>
<accession>K5W6S2</accession>
<keyword evidence="9" id="KW-1185">Reference proteome</keyword>
<proteinExistence type="inferred from homology"/>
<evidence type="ECO:0000313" key="9">
    <source>
        <dbReference type="Proteomes" id="UP000008370"/>
    </source>
</evidence>
<evidence type="ECO:0000256" key="3">
    <source>
        <dbReference type="ARBA" id="ARBA00022679"/>
    </source>
</evidence>
<evidence type="ECO:0000256" key="2">
    <source>
        <dbReference type="ARBA" id="ARBA00021099"/>
    </source>
</evidence>
<dbReference type="GO" id="GO:0000045">
    <property type="term" value="P:autophagosome assembly"/>
    <property type="evidence" value="ECO:0007669"/>
    <property type="project" value="TreeGrafter"/>
</dbReference>
<evidence type="ECO:0000256" key="6">
    <source>
        <dbReference type="ARBA" id="ARBA00023006"/>
    </source>
</evidence>
<dbReference type="AlphaFoldDB" id="K5W6S2"/>
<dbReference type="RefSeq" id="XP_007392196.1">
    <property type="nucleotide sequence ID" value="XM_007392134.1"/>
</dbReference>
<dbReference type="GO" id="GO:0015031">
    <property type="term" value="P:protein transport"/>
    <property type="evidence" value="ECO:0007669"/>
    <property type="project" value="UniProtKB-KW"/>
</dbReference>
<dbReference type="KEGG" id="pco:PHACADRAFT_86031"/>
<keyword evidence="3" id="KW-0808">Transferase</keyword>
<dbReference type="Pfam" id="PF03987">
    <property type="entry name" value="Autophagy_act_C"/>
    <property type="match status" value="1"/>
</dbReference>
<reference evidence="8 9" key="1">
    <citation type="journal article" date="2012" name="BMC Genomics">
        <title>Comparative genomics of the white-rot fungi, Phanerochaete carnosa and P. chrysosporium, to elucidate the genetic basis of the distinct wood types they colonize.</title>
        <authorList>
            <person name="Suzuki H."/>
            <person name="MacDonald J."/>
            <person name="Syed K."/>
            <person name="Salamov A."/>
            <person name="Hori C."/>
            <person name="Aerts A."/>
            <person name="Henrissat B."/>
            <person name="Wiebenga A."/>
            <person name="vanKuyk P.A."/>
            <person name="Barry K."/>
            <person name="Lindquist E."/>
            <person name="LaButti K."/>
            <person name="Lapidus A."/>
            <person name="Lucas S."/>
            <person name="Coutinho P."/>
            <person name="Gong Y."/>
            <person name="Samejima M."/>
            <person name="Mahadevan R."/>
            <person name="Abou-Zaid M."/>
            <person name="de Vries R.P."/>
            <person name="Igarashi K."/>
            <person name="Yadav J.S."/>
            <person name="Grigoriev I.V."/>
            <person name="Master E.R."/>
        </authorList>
    </citation>
    <scope>NUCLEOTIDE SEQUENCE [LARGE SCALE GENOMIC DNA]</scope>
    <source>
        <strain evidence="8 9">HHB-10118-sp</strain>
    </source>
</reference>
<feature type="non-terminal residue" evidence="8">
    <location>
        <position position="1"/>
    </location>
</feature>
<gene>
    <name evidence="8" type="ORF">PHACADRAFT_86031</name>
</gene>
<dbReference type="STRING" id="650164.K5W6S2"/>
<keyword evidence="6" id="KW-0072">Autophagy</keyword>
<dbReference type="GO" id="GO:0005829">
    <property type="term" value="C:cytosol"/>
    <property type="evidence" value="ECO:0007669"/>
    <property type="project" value="TreeGrafter"/>
</dbReference>
<sequence>EDEATAPVLSELLTCRQFVVFSQSFQVPALYFSIHHSNGVPLTLEEIVLSSMFLRSALPGTRRTSFALETPDSSFAMLSQGEHPTLNTPCWYLHPCHTAEVVDEIMKEADCGNVDRSLRWLEAWFMVLANVVDFKRDS</sequence>
<dbReference type="Gene3D" id="3.30.1460.50">
    <property type="match status" value="1"/>
</dbReference>
<dbReference type="Proteomes" id="UP000008370">
    <property type="component" value="Unassembled WGS sequence"/>
</dbReference>
<keyword evidence="4" id="KW-0833">Ubl conjugation pathway</keyword>
<dbReference type="PANTHER" id="PTHR14957">
    <property type="entry name" value="UBIQUITIN-LIKE-CONJUGATING ENZYME ATG10"/>
    <property type="match status" value="1"/>
</dbReference>
<name>K5W6S2_PHACS</name>
<organism evidence="8 9">
    <name type="scientific">Phanerochaete carnosa (strain HHB-10118-sp)</name>
    <name type="common">White-rot fungus</name>
    <name type="synonym">Peniophora carnosa</name>
    <dbReference type="NCBI Taxonomy" id="650164"/>
    <lineage>
        <taxon>Eukaryota</taxon>
        <taxon>Fungi</taxon>
        <taxon>Dikarya</taxon>
        <taxon>Basidiomycota</taxon>
        <taxon>Agaricomycotina</taxon>
        <taxon>Agaricomycetes</taxon>
        <taxon>Polyporales</taxon>
        <taxon>Phanerochaetaceae</taxon>
        <taxon>Phanerochaete</taxon>
    </lineage>
</organism>
<evidence type="ECO:0000256" key="7">
    <source>
        <dbReference type="ARBA" id="ARBA00029833"/>
    </source>
</evidence>
<dbReference type="GeneID" id="18920526"/>
<evidence type="ECO:0000313" key="8">
    <source>
        <dbReference type="EMBL" id="EKM59638.1"/>
    </source>
</evidence>
<comment type="similarity">
    <text evidence="1">Belongs to the ATG10 family.</text>
</comment>
<dbReference type="InParanoid" id="K5W6S2"/>
<evidence type="ECO:0000256" key="4">
    <source>
        <dbReference type="ARBA" id="ARBA00022786"/>
    </source>
</evidence>
<protein>
    <recommendedName>
        <fullName evidence="2">Ubiquitin-like-conjugating enzyme ATG10</fullName>
    </recommendedName>
    <alternativeName>
        <fullName evidence="7">Autophagy-related protein 10</fullName>
    </alternativeName>
</protein>
<evidence type="ECO:0000256" key="1">
    <source>
        <dbReference type="ARBA" id="ARBA00005696"/>
    </source>
</evidence>